<keyword evidence="3" id="KW-1185">Reference proteome</keyword>
<keyword evidence="1" id="KW-1133">Transmembrane helix</keyword>
<reference evidence="3" key="2">
    <citation type="submission" date="2016-01" db="EMBL/GenBank/DDBJ databases">
        <title>Diatom-associated endosymboitic cyanobacterium lacks core nitrogen metabolism enzymes.</title>
        <authorList>
            <person name="Hilton J.A."/>
            <person name="Foster R.A."/>
            <person name="Tripp H.J."/>
            <person name="Carter B.J."/>
            <person name="Zehr J.P."/>
            <person name="Villareal T.A."/>
        </authorList>
    </citation>
    <scope>NUCLEOTIDE SEQUENCE [LARGE SCALE GENOMIC DNA]</scope>
    <source>
        <strain evidence="3">HH01</strain>
    </source>
</reference>
<protein>
    <submittedName>
        <fullName evidence="2">Uncharacterized protein</fullName>
    </submittedName>
</protein>
<organism evidence="2 3">
    <name type="scientific">Richelia intracellularis HH01</name>
    <dbReference type="NCBI Taxonomy" id="1165094"/>
    <lineage>
        <taxon>Bacteria</taxon>
        <taxon>Bacillati</taxon>
        <taxon>Cyanobacteriota</taxon>
        <taxon>Cyanophyceae</taxon>
        <taxon>Nostocales</taxon>
        <taxon>Nostocaceae</taxon>
        <taxon>Richelia</taxon>
    </lineage>
</organism>
<evidence type="ECO:0000313" key="2">
    <source>
        <dbReference type="EMBL" id="CCH66201.1"/>
    </source>
</evidence>
<feature type="transmembrane region" description="Helical" evidence="1">
    <location>
        <begin position="14"/>
        <end position="36"/>
    </location>
</feature>
<dbReference type="EMBL" id="CAIY01000005">
    <property type="protein sequence ID" value="CCH66201.1"/>
    <property type="molecule type" value="Genomic_DNA"/>
</dbReference>
<dbReference type="Proteomes" id="UP000053051">
    <property type="component" value="Unassembled WGS sequence"/>
</dbReference>
<comment type="caution">
    <text evidence="2">The sequence shown here is derived from an EMBL/GenBank/DDBJ whole genome shotgun (WGS) entry which is preliminary data.</text>
</comment>
<dbReference type="AlphaFoldDB" id="M1X4I1"/>
<reference evidence="2 3" key="1">
    <citation type="submission" date="2012-05" db="EMBL/GenBank/DDBJ databases">
        <authorList>
            <person name="Hilton J."/>
        </authorList>
    </citation>
    <scope>NUCLEOTIDE SEQUENCE [LARGE SCALE GENOMIC DNA]</scope>
    <source>
        <strain evidence="2 3">HH01</strain>
    </source>
</reference>
<evidence type="ECO:0000256" key="1">
    <source>
        <dbReference type="SAM" id="Phobius"/>
    </source>
</evidence>
<name>M1X4I1_9NOST</name>
<sequence>MAWCKHSNGKEKTVFYRIFFPLWFLGHLISNINVVMEVP</sequence>
<keyword evidence="1" id="KW-0472">Membrane</keyword>
<accession>M1X4I1</accession>
<keyword evidence="1" id="KW-0812">Transmembrane</keyword>
<evidence type="ECO:0000313" key="3">
    <source>
        <dbReference type="Proteomes" id="UP000053051"/>
    </source>
</evidence>
<gene>
    <name evidence="2" type="ORF">RINTHH_460</name>
</gene>
<proteinExistence type="predicted"/>